<dbReference type="Pfam" id="PF01490">
    <property type="entry name" value="Aa_trans"/>
    <property type="match status" value="1"/>
</dbReference>
<feature type="transmembrane region" description="Helical" evidence="5">
    <location>
        <begin position="320"/>
        <end position="338"/>
    </location>
</feature>
<evidence type="ECO:0000256" key="2">
    <source>
        <dbReference type="ARBA" id="ARBA00022692"/>
    </source>
</evidence>
<dbReference type="PANTHER" id="PTHR22950">
    <property type="entry name" value="AMINO ACID TRANSPORTER"/>
    <property type="match status" value="1"/>
</dbReference>
<feature type="transmembrane region" description="Helical" evidence="5">
    <location>
        <begin position="77"/>
        <end position="97"/>
    </location>
</feature>
<feature type="transmembrane region" description="Helical" evidence="5">
    <location>
        <begin position="344"/>
        <end position="368"/>
    </location>
</feature>
<gene>
    <name evidence="7" type="ORF">BRAN1462_LOCUS61822</name>
</gene>
<feature type="transmembrane region" description="Helical" evidence="5">
    <location>
        <begin position="148"/>
        <end position="166"/>
    </location>
</feature>
<evidence type="ECO:0000313" key="7">
    <source>
        <dbReference type="EMBL" id="CAD9644000.1"/>
    </source>
</evidence>
<feature type="transmembrane region" description="Helical" evidence="5">
    <location>
        <begin position="233"/>
        <end position="256"/>
    </location>
</feature>
<keyword evidence="3 5" id="KW-1133">Transmembrane helix</keyword>
<protein>
    <recommendedName>
        <fullName evidence="6">Amino acid transporter transmembrane domain-containing protein</fullName>
    </recommendedName>
</protein>
<feature type="transmembrane region" description="Helical" evidence="5">
    <location>
        <begin position="117"/>
        <end position="136"/>
    </location>
</feature>
<evidence type="ECO:0000256" key="4">
    <source>
        <dbReference type="ARBA" id="ARBA00023136"/>
    </source>
</evidence>
<feature type="domain" description="Amino acid transporter transmembrane" evidence="6">
    <location>
        <begin position="2"/>
        <end position="370"/>
    </location>
</feature>
<evidence type="ECO:0000256" key="1">
    <source>
        <dbReference type="ARBA" id="ARBA00004141"/>
    </source>
</evidence>
<dbReference type="InterPro" id="IPR013057">
    <property type="entry name" value="AA_transpt_TM"/>
</dbReference>
<evidence type="ECO:0000259" key="6">
    <source>
        <dbReference type="Pfam" id="PF01490"/>
    </source>
</evidence>
<proteinExistence type="predicted"/>
<dbReference type="EMBL" id="HBGW01097444">
    <property type="protein sequence ID" value="CAD9644000.1"/>
    <property type="molecule type" value="Transcribed_RNA"/>
</dbReference>
<keyword evidence="4 5" id="KW-0472">Membrane</keyword>
<sequence length="406" mass="41886">MVVNLYKNIVGATVLSLAAGTAAFSDSPGAVVPASVVTLAVAAACAYSFTLIARSCELTGTDTFRGAWVKTLGAKSAWIISAANTLMAGAGCLQYVVVLTDAGTSLAAAAGAPPLLASRSVVLLSIMGLVLLPLSFLESCKQLQYTSAFGIAGVLYYIAAMVLRFAQGAYAPGGALHRAIAPALRPSFGATGGSFWSPKALVLVSMLNTAYVCHYNAPKFYRELEARSIPRFAVLACLGFGLSGLLYVVGLSASFLTFGGHSAGFIFNNYAASDTLFVIARVMVSFVMLCTYPLLFVAFRDGASELLPKEGQGQGPQLSRSRLTFALVGVLAACALAIKDVSVIVSVPGALIGSAIVYVFPNLVFLRATRGARGRGLERALCRGLVALGALFASLGTGSSLGLFGA</sequence>
<evidence type="ECO:0000256" key="3">
    <source>
        <dbReference type="ARBA" id="ARBA00022989"/>
    </source>
</evidence>
<feature type="transmembrane region" description="Helical" evidence="5">
    <location>
        <begin position="276"/>
        <end position="299"/>
    </location>
</feature>
<reference evidence="7" key="1">
    <citation type="submission" date="2021-01" db="EMBL/GenBank/DDBJ databases">
        <authorList>
            <person name="Corre E."/>
            <person name="Pelletier E."/>
            <person name="Niang G."/>
            <person name="Scheremetjew M."/>
            <person name="Finn R."/>
            <person name="Kale V."/>
            <person name="Holt S."/>
            <person name="Cochrane G."/>
            <person name="Meng A."/>
            <person name="Brown T."/>
            <person name="Cohen L."/>
        </authorList>
    </citation>
    <scope>NUCLEOTIDE SEQUENCE</scope>
    <source>
        <strain evidence="7">RCC3387</strain>
    </source>
</reference>
<feature type="transmembrane region" description="Helical" evidence="5">
    <location>
        <begin position="35"/>
        <end position="56"/>
    </location>
</feature>
<organism evidence="7">
    <name type="scientific">Zooxanthella nutricula</name>
    <dbReference type="NCBI Taxonomy" id="1333877"/>
    <lineage>
        <taxon>Eukaryota</taxon>
        <taxon>Sar</taxon>
        <taxon>Alveolata</taxon>
        <taxon>Dinophyceae</taxon>
        <taxon>Peridiniales</taxon>
        <taxon>Peridiniales incertae sedis</taxon>
        <taxon>Zooxanthella</taxon>
    </lineage>
</organism>
<accession>A0A7S2VQT0</accession>
<feature type="transmembrane region" description="Helical" evidence="5">
    <location>
        <begin position="195"/>
        <end position="213"/>
    </location>
</feature>
<dbReference type="GO" id="GO:0016020">
    <property type="term" value="C:membrane"/>
    <property type="evidence" value="ECO:0007669"/>
    <property type="project" value="UniProtKB-SubCell"/>
</dbReference>
<keyword evidence="2 5" id="KW-0812">Transmembrane</keyword>
<dbReference type="GO" id="GO:0015179">
    <property type="term" value="F:L-amino acid transmembrane transporter activity"/>
    <property type="evidence" value="ECO:0007669"/>
    <property type="project" value="TreeGrafter"/>
</dbReference>
<comment type="subcellular location">
    <subcellularLocation>
        <location evidence="1">Membrane</location>
        <topology evidence="1">Multi-pass membrane protein</topology>
    </subcellularLocation>
</comment>
<name>A0A7S2VQT0_9DINO</name>
<evidence type="ECO:0000256" key="5">
    <source>
        <dbReference type="SAM" id="Phobius"/>
    </source>
</evidence>
<feature type="transmembrane region" description="Helical" evidence="5">
    <location>
        <begin position="380"/>
        <end position="404"/>
    </location>
</feature>
<dbReference type="PANTHER" id="PTHR22950:SF652">
    <property type="entry name" value="TRANSMEMBRANE AMINO ACID TRANSPORTER FAMILY PROTEIN"/>
    <property type="match status" value="1"/>
</dbReference>
<dbReference type="AlphaFoldDB" id="A0A7S2VQT0"/>